<reference evidence="1 2" key="1">
    <citation type="journal article" date="2022" name="Nat. Ecol. Evol.">
        <title>A masculinizing supergene underlies an exaggerated male reproductive morph in a spider.</title>
        <authorList>
            <person name="Hendrickx F."/>
            <person name="De Corte Z."/>
            <person name="Sonet G."/>
            <person name="Van Belleghem S.M."/>
            <person name="Kostlbacher S."/>
            <person name="Vangestel C."/>
        </authorList>
    </citation>
    <scope>NUCLEOTIDE SEQUENCE [LARGE SCALE GENOMIC DNA]</scope>
    <source>
        <strain evidence="1">W744_W776</strain>
    </source>
</reference>
<protein>
    <submittedName>
        <fullName evidence="1">Uncharacterized protein</fullName>
    </submittedName>
</protein>
<comment type="caution">
    <text evidence="1">The sequence shown here is derived from an EMBL/GenBank/DDBJ whole genome shotgun (WGS) entry which is preliminary data.</text>
</comment>
<evidence type="ECO:0000313" key="1">
    <source>
        <dbReference type="EMBL" id="KAG8194218.1"/>
    </source>
</evidence>
<keyword evidence="2" id="KW-1185">Reference proteome</keyword>
<gene>
    <name evidence="1" type="ORF">JTE90_024550</name>
</gene>
<proteinExistence type="predicted"/>
<dbReference type="EMBL" id="JAFNEN010000106">
    <property type="protein sequence ID" value="KAG8194218.1"/>
    <property type="molecule type" value="Genomic_DNA"/>
</dbReference>
<dbReference type="AlphaFoldDB" id="A0AAV6VE10"/>
<dbReference type="Proteomes" id="UP000827092">
    <property type="component" value="Unassembled WGS sequence"/>
</dbReference>
<evidence type="ECO:0000313" key="2">
    <source>
        <dbReference type="Proteomes" id="UP000827092"/>
    </source>
</evidence>
<accession>A0AAV6VE10</accession>
<organism evidence="1 2">
    <name type="scientific">Oedothorax gibbosus</name>
    <dbReference type="NCBI Taxonomy" id="931172"/>
    <lineage>
        <taxon>Eukaryota</taxon>
        <taxon>Metazoa</taxon>
        <taxon>Ecdysozoa</taxon>
        <taxon>Arthropoda</taxon>
        <taxon>Chelicerata</taxon>
        <taxon>Arachnida</taxon>
        <taxon>Araneae</taxon>
        <taxon>Araneomorphae</taxon>
        <taxon>Entelegynae</taxon>
        <taxon>Araneoidea</taxon>
        <taxon>Linyphiidae</taxon>
        <taxon>Erigoninae</taxon>
        <taxon>Oedothorax</taxon>
    </lineage>
</organism>
<name>A0AAV6VE10_9ARAC</name>
<sequence>MGLPLFICPRRRGTKCMTSMPMRSEFNEFVSSFYNVDPRPLFYSLPYEKGGNILKKQPISLKLIQTPDYDHRLLSPNVQTCPSPYVSAFCALIPILVGNGVDHLLDQRGAKVRSAIVCHRVIDHPDVLSQIDLRPHRTRTLLVRLAPSSRLFLEMKSLVEEGAK</sequence>